<dbReference type="Gene3D" id="2.70.98.10">
    <property type="match status" value="1"/>
</dbReference>
<dbReference type="GO" id="GO:0005975">
    <property type="term" value="P:carbohydrate metabolic process"/>
    <property type="evidence" value="ECO:0007669"/>
    <property type="project" value="InterPro"/>
</dbReference>
<dbReference type="OrthoDB" id="9795355at2"/>
<dbReference type="STRING" id="519472.BHY08_04640"/>
<dbReference type="RefSeq" id="WP_071456764.1">
    <property type="nucleotide sequence ID" value="NZ_CP017267.1"/>
</dbReference>
<dbReference type="InterPro" id="IPR037481">
    <property type="entry name" value="LacX"/>
</dbReference>
<dbReference type="InterPro" id="IPR014718">
    <property type="entry name" value="GH-type_carb-bd"/>
</dbReference>
<reference evidence="1 2" key="1">
    <citation type="submission" date="2016-09" db="EMBL/GenBank/DDBJ databases">
        <title>Vagococcus teuberi sp. nov., isolated from the Malian artisanal sour milk fene.</title>
        <authorList>
            <person name="Wullschleger S."/>
            <person name="Seifert C."/>
            <person name="Baumgartner S."/>
            <person name="Lacroix C."/>
            <person name="Bonfoh B."/>
            <person name="Stevens M.J."/>
            <person name="Meile L."/>
        </authorList>
    </citation>
    <scope>NUCLEOTIDE SEQUENCE [LARGE SCALE GENOMIC DNA]</scope>
    <source>
        <strain evidence="1 2">DSM 21459</strain>
    </source>
</reference>
<organism evidence="1 2">
    <name type="scientific">Vagococcus teuberi</name>
    <dbReference type="NCBI Taxonomy" id="519472"/>
    <lineage>
        <taxon>Bacteria</taxon>
        <taxon>Bacillati</taxon>
        <taxon>Bacillota</taxon>
        <taxon>Bacilli</taxon>
        <taxon>Lactobacillales</taxon>
        <taxon>Enterococcaceae</taxon>
        <taxon>Vagococcus</taxon>
    </lineage>
</organism>
<gene>
    <name evidence="1" type="ORF">BHY08_04640</name>
</gene>
<dbReference type="Pfam" id="PF01263">
    <property type="entry name" value="Aldose_epim"/>
    <property type="match status" value="1"/>
</dbReference>
<evidence type="ECO:0000313" key="2">
    <source>
        <dbReference type="Proteomes" id="UP000191200"/>
    </source>
</evidence>
<dbReference type="PANTHER" id="PTHR11122:SF13">
    <property type="entry name" value="GLUCOSE-6-PHOSPHATE 1-EPIMERASE"/>
    <property type="match status" value="1"/>
</dbReference>
<dbReference type="CDD" id="cd09024">
    <property type="entry name" value="Aldose_epim_lacX"/>
    <property type="match status" value="1"/>
</dbReference>
<protein>
    <submittedName>
        <fullName evidence="1">Aldose epimerase</fullName>
    </submittedName>
</protein>
<dbReference type="Proteomes" id="UP000191200">
    <property type="component" value="Chromosome"/>
</dbReference>
<evidence type="ECO:0000313" key="1">
    <source>
        <dbReference type="EMBL" id="APB31179.1"/>
    </source>
</evidence>
<name>A0A1J0A5H0_9ENTE</name>
<dbReference type="PANTHER" id="PTHR11122">
    <property type="entry name" value="APOSPORY-ASSOCIATED PROTEIN C-RELATED"/>
    <property type="match status" value="1"/>
</dbReference>
<dbReference type="AlphaFoldDB" id="A0A1J0A5H0"/>
<dbReference type="InterPro" id="IPR008183">
    <property type="entry name" value="Aldose_1/G6P_1-epimerase"/>
</dbReference>
<dbReference type="KEGG" id="vte:BHY08_04640"/>
<keyword evidence="2" id="KW-1185">Reference proteome</keyword>
<dbReference type="GO" id="GO:0030246">
    <property type="term" value="F:carbohydrate binding"/>
    <property type="evidence" value="ECO:0007669"/>
    <property type="project" value="InterPro"/>
</dbReference>
<dbReference type="EMBL" id="CP017267">
    <property type="protein sequence ID" value="APB31179.1"/>
    <property type="molecule type" value="Genomic_DNA"/>
</dbReference>
<proteinExistence type="predicted"/>
<accession>A0A1J0A5H0</accession>
<dbReference type="InterPro" id="IPR011013">
    <property type="entry name" value="Gal_mutarotase_sf_dom"/>
</dbReference>
<dbReference type="GO" id="GO:0016853">
    <property type="term" value="F:isomerase activity"/>
    <property type="evidence" value="ECO:0007669"/>
    <property type="project" value="InterPro"/>
</dbReference>
<sequence>MTIYLESDTAKVSINEFGAELSSFILKETGVEYIWQANPNYWGRHAPVLFPIVGRLKKNTYTYKDQPYRMNQHGFARDMMFDVIEQDACSVVFELTSNQETLEKYPFEFRLLIGYKLIDNELATSYEVSTLSDEMYFSIGAHPAFNVPLIEGTTIEDYYLHFYPLKSRIKIPLKGAYINSESKTLAQTNTSIQLNHGLFKEDAQILETKGKNTFSILSEKHPHGVRVSYEKFPFVGFWSPNTVDAPFICIEPWCGIADDVSASGAIEEKIGINKLSKGDIFNRSYTIEII</sequence>
<dbReference type="SUPFAM" id="SSF74650">
    <property type="entry name" value="Galactose mutarotase-like"/>
    <property type="match status" value="1"/>
</dbReference>